<dbReference type="InterPro" id="IPR001841">
    <property type="entry name" value="Znf_RING"/>
</dbReference>
<evidence type="ECO:0000256" key="2">
    <source>
        <dbReference type="SAM" id="MobiDB-lite"/>
    </source>
</evidence>
<dbReference type="Pfam" id="PF15926">
    <property type="entry name" value="RNF220"/>
    <property type="match status" value="1"/>
</dbReference>
<dbReference type="Proteomes" id="UP000807769">
    <property type="component" value="Unassembled WGS sequence"/>
</dbReference>
<protein>
    <recommendedName>
        <fullName evidence="3">RING-type domain-containing protein</fullName>
    </recommendedName>
</protein>
<name>A0A9P7EAI9_9AGAM</name>
<dbReference type="InterPro" id="IPR031824">
    <property type="entry name" value="RNF220_mid"/>
</dbReference>
<dbReference type="GO" id="GO:0008270">
    <property type="term" value="F:zinc ion binding"/>
    <property type="evidence" value="ECO:0007669"/>
    <property type="project" value="UniProtKB-KW"/>
</dbReference>
<dbReference type="EMBL" id="JABBWG010000018">
    <property type="protein sequence ID" value="KAG1815676.1"/>
    <property type="molecule type" value="Genomic_DNA"/>
</dbReference>
<dbReference type="SUPFAM" id="SSF57850">
    <property type="entry name" value="RING/U-box"/>
    <property type="match status" value="1"/>
</dbReference>
<feature type="region of interest" description="Disordered" evidence="2">
    <location>
        <begin position="34"/>
        <end position="77"/>
    </location>
</feature>
<dbReference type="GO" id="GO:0061630">
    <property type="term" value="F:ubiquitin protein ligase activity"/>
    <property type="evidence" value="ECO:0007669"/>
    <property type="project" value="TreeGrafter"/>
</dbReference>
<dbReference type="Pfam" id="PF13923">
    <property type="entry name" value="zf-C3HC4_2"/>
    <property type="match status" value="1"/>
</dbReference>
<feature type="compositionally biased region" description="Low complexity" evidence="2">
    <location>
        <begin position="49"/>
        <end position="61"/>
    </location>
</feature>
<reference evidence="4" key="1">
    <citation type="journal article" date="2020" name="New Phytol.">
        <title>Comparative genomics reveals dynamic genome evolution in host specialist ectomycorrhizal fungi.</title>
        <authorList>
            <person name="Lofgren L.A."/>
            <person name="Nguyen N.H."/>
            <person name="Vilgalys R."/>
            <person name="Ruytinx J."/>
            <person name="Liao H.L."/>
            <person name="Branco S."/>
            <person name="Kuo A."/>
            <person name="LaButti K."/>
            <person name="Lipzen A."/>
            <person name="Andreopoulos W."/>
            <person name="Pangilinan J."/>
            <person name="Riley R."/>
            <person name="Hundley H."/>
            <person name="Na H."/>
            <person name="Barry K."/>
            <person name="Grigoriev I.V."/>
            <person name="Stajich J.E."/>
            <person name="Kennedy P.G."/>
        </authorList>
    </citation>
    <scope>NUCLEOTIDE SEQUENCE</scope>
    <source>
        <strain evidence="4">MN1</strain>
    </source>
</reference>
<dbReference type="GeneID" id="64629808"/>
<dbReference type="PROSITE" id="PS50089">
    <property type="entry name" value="ZF_RING_2"/>
    <property type="match status" value="1"/>
</dbReference>
<keyword evidence="1" id="KW-0863">Zinc-finger</keyword>
<proteinExistence type="predicted"/>
<comment type="caution">
    <text evidence="4">The sequence shown here is derived from an EMBL/GenBank/DDBJ whole genome shotgun (WGS) entry which is preliminary data.</text>
</comment>
<evidence type="ECO:0000256" key="1">
    <source>
        <dbReference type="PROSITE-ProRule" id="PRU00175"/>
    </source>
</evidence>
<dbReference type="OrthoDB" id="6270329at2759"/>
<dbReference type="AlphaFoldDB" id="A0A9P7EAI9"/>
<dbReference type="RefSeq" id="XP_041192607.1">
    <property type="nucleotide sequence ID" value="XM_041335791.1"/>
</dbReference>
<dbReference type="GO" id="GO:0016567">
    <property type="term" value="P:protein ubiquitination"/>
    <property type="evidence" value="ECO:0007669"/>
    <property type="project" value="TreeGrafter"/>
</dbReference>
<dbReference type="PANTHER" id="PTHR13459:SF1">
    <property type="entry name" value="E3 UBIQUITIN-PROTEIN LIGASE RNF220 ISOFORM X1"/>
    <property type="match status" value="1"/>
</dbReference>
<dbReference type="InterPro" id="IPR013083">
    <property type="entry name" value="Znf_RING/FYVE/PHD"/>
</dbReference>
<keyword evidence="1" id="KW-0479">Metal-binding</keyword>
<keyword evidence="1" id="KW-0862">Zinc</keyword>
<gene>
    <name evidence="4" type="ORF">BJ212DRAFT_1357942</name>
</gene>
<organism evidence="4 5">
    <name type="scientific">Suillus subaureus</name>
    <dbReference type="NCBI Taxonomy" id="48587"/>
    <lineage>
        <taxon>Eukaryota</taxon>
        <taxon>Fungi</taxon>
        <taxon>Dikarya</taxon>
        <taxon>Basidiomycota</taxon>
        <taxon>Agaricomycotina</taxon>
        <taxon>Agaricomycetes</taxon>
        <taxon>Agaricomycetidae</taxon>
        <taxon>Boletales</taxon>
        <taxon>Suillineae</taxon>
        <taxon>Suillaceae</taxon>
        <taxon>Suillus</taxon>
    </lineage>
</organism>
<evidence type="ECO:0000259" key="3">
    <source>
        <dbReference type="PROSITE" id="PS50089"/>
    </source>
</evidence>
<dbReference type="Gene3D" id="3.30.40.10">
    <property type="entry name" value="Zinc/RING finger domain, C3HC4 (zinc finger)"/>
    <property type="match status" value="1"/>
</dbReference>
<feature type="region of interest" description="Disordered" evidence="2">
    <location>
        <begin position="124"/>
        <end position="143"/>
    </location>
</feature>
<feature type="domain" description="RING-type" evidence="3">
    <location>
        <begin position="397"/>
        <end position="436"/>
    </location>
</feature>
<keyword evidence="5" id="KW-1185">Reference proteome</keyword>
<feature type="compositionally biased region" description="Basic residues" evidence="2">
    <location>
        <begin position="130"/>
        <end position="140"/>
    </location>
</feature>
<dbReference type="PANTHER" id="PTHR13459">
    <property type="entry name" value="E3 UBIQUITIN-PROTEIN LIGASE RNF220 ISOFORM X1"/>
    <property type="match status" value="1"/>
</dbReference>
<evidence type="ECO:0000313" key="5">
    <source>
        <dbReference type="Proteomes" id="UP000807769"/>
    </source>
</evidence>
<accession>A0A9P7EAI9</accession>
<evidence type="ECO:0000313" key="4">
    <source>
        <dbReference type="EMBL" id="KAG1815676.1"/>
    </source>
</evidence>
<dbReference type="InterPro" id="IPR052443">
    <property type="entry name" value="E3_ubiq-ligase_RNF220-like"/>
</dbReference>
<sequence length="449" mass="49228">MQSIRKKPASASLTSLNNVDAFTGILSTKMSLQMGLPRSVKGKKRARDSSPSSSSLSSTHSEAPIIPPPVKKPKRAETRQCPACAELIPVRLLATHAALEMQRVEDIIRHIGEAEVLAEVDDLEEGPSNRARRSALKARKSLTTSIPSSTSLSAVDKTIQIITRRRKARHLRLKELAKEHETESWILEVEGGTSCPVCAQVVRGDRDVVEAHVDACLAHESARLEQERLQDEEEDLHIGGGGGSIRTRIITSASLRGTGIHIRTSNSLDIEDEVDIDGEDEAVFGEAQFGEADVLALPSSNRDVHPENEDIDVDIDGHPGTAQEQQTLRHLVVEGKVLMKRAGSIENIIQPVEIDQLDLDIITARSRNDPSTLILALENKLKALESNAGSTSSHNLCRICLSQYTEPTVSTGCWHTCCRECWLRCLGATKLCPMCQRITSAAELRRVYM</sequence>